<dbReference type="EMBL" id="JANFPJ010000018">
    <property type="protein sequence ID" value="MDT7526364.1"/>
    <property type="molecule type" value="Genomic_DNA"/>
</dbReference>
<feature type="signal peptide" evidence="1">
    <location>
        <begin position="1"/>
        <end position="24"/>
    </location>
</feature>
<evidence type="ECO:0008006" key="4">
    <source>
        <dbReference type="Google" id="ProtNLM"/>
    </source>
</evidence>
<proteinExistence type="predicted"/>
<gene>
    <name evidence="2" type="ORF">NOG12_09770</name>
</gene>
<dbReference type="Proteomes" id="UP001305027">
    <property type="component" value="Unassembled WGS sequence"/>
</dbReference>
<keyword evidence="1" id="KW-0732">Signal</keyword>
<sequence length="107" mass="11061">MSLLNVKKAVVFAVVSLFVSGCMTTGPNIGKAPGATPPQIVADAENPSARVWDDLSAFGPVPANLETQGQEVCSTLGAGYYAAGYHPRAKDFNGTTIEGGGFLCLKK</sequence>
<dbReference type="PROSITE" id="PS51257">
    <property type="entry name" value="PROKAR_LIPOPROTEIN"/>
    <property type="match status" value="1"/>
</dbReference>
<feature type="chain" id="PRO_5046196401" description="Lipoprotein" evidence="1">
    <location>
        <begin position="25"/>
        <end position="107"/>
    </location>
</feature>
<reference evidence="2 3" key="1">
    <citation type="submission" date="2022-07" db="EMBL/GenBank/DDBJ databases">
        <title>Pseudidiomarina sp. nov, a marine bacterium isolated from Pacific Ocean.</title>
        <authorList>
            <person name="Wang Y."/>
        </authorList>
    </citation>
    <scope>NUCLEOTIDE SEQUENCE [LARGE SCALE GENOMIC DNA]</scope>
    <source>
        <strain evidence="2 3">GXY010</strain>
    </source>
</reference>
<name>A0ABU3KXY5_9GAMM</name>
<evidence type="ECO:0000313" key="3">
    <source>
        <dbReference type="Proteomes" id="UP001305027"/>
    </source>
</evidence>
<dbReference type="RefSeq" id="WP_153827339.1">
    <property type="nucleotide sequence ID" value="NZ_JANFPJ010000018.1"/>
</dbReference>
<keyword evidence="3" id="KW-1185">Reference proteome</keyword>
<protein>
    <recommendedName>
        <fullName evidence="4">Lipoprotein</fullName>
    </recommendedName>
</protein>
<organism evidence="2 3">
    <name type="scientific">Pseudidiomarina fusca</name>
    <dbReference type="NCBI Taxonomy" id="2965078"/>
    <lineage>
        <taxon>Bacteria</taxon>
        <taxon>Pseudomonadati</taxon>
        <taxon>Pseudomonadota</taxon>
        <taxon>Gammaproteobacteria</taxon>
        <taxon>Alteromonadales</taxon>
        <taxon>Idiomarinaceae</taxon>
        <taxon>Pseudidiomarina</taxon>
    </lineage>
</organism>
<accession>A0ABU3KXY5</accession>
<evidence type="ECO:0000256" key="1">
    <source>
        <dbReference type="SAM" id="SignalP"/>
    </source>
</evidence>
<evidence type="ECO:0000313" key="2">
    <source>
        <dbReference type="EMBL" id="MDT7526364.1"/>
    </source>
</evidence>
<comment type="caution">
    <text evidence="2">The sequence shown here is derived from an EMBL/GenBank/DDBJ whole genome shotgun (WGS) entry which is preliminary data.</text>
</comment>